<protein>
    <recommendedName>
        <fullName evidence="4">Lipoprotein</fullName>
    </recommendedName>
</protein>
<dbReference type="KEGG" id="scyp:JYB88_09590"/>
<dbReference type="SUPFAM" id="SSF50242">
    <property type="entry name" value="TIMP-like"/>
    <property type="match status" value="1"/>
</dbReference>
<keyword evidence="3" id="KW-1185">Reference proteome</keyword>
<proteinExistence type="predicted"/>
<dbReference type="PROSITE" id="PS51257">
    <property type="entry name" value="PROKAR_LIPOPROTEIN"/>
    <property type="match status" value="1"/>
</dbReference>
<reference evidence="2 3" key="1">
    <citation type="submission" date="2021-03" db="EMBL/GenBank/DDBJ databases">
        <title>Novel species identification of genus Shewanella.</title>
        <authorList>
            <person name="Liu G."/>
            <person name="Zhang Q."/>
        </authorList>
    </citation>
    <scope>NUCLEOTIDE SEQUENCE [LARGE SCALE GENOMIC DNA]</scope>
    <source>
        <strain evidence="2 3">FJAT-53726</strain>
    </source>
</reference>
<evidence type="ECO:0000313" key="3">
    <source>
        <dbReference type="Proteomes" id="UP000663281"/>
    </source>
</evidence>
<dbReference type="InterPro" id="IPR008993">
    <property type="entry name" value="TIMP-like_OB-fold"/>
</dbReference>
<dbReference type="Proteomes" id="UP000663281">
    <property type="component" value="Chromosome"/>
</dbReference>
<dbReference type="EMBL" id="CP071504">
    <property type="protein sequence ID" value="QSX28557.1"/>
    <property type="molecule type" value="Genomic_DNA"/>
</dbReference>
<accession>A0A975AIS7</accession>
<name>A0A975AIS7_9GAMM</name>
<feature type="signal peptide" evidence="1">
    <location>
        <begin position="1"/>
        <end position="18"/>
    </location>
</feature>
<sequence>MKKVLFLALLFASFTSLACSCTSPTIEESVEYADFIYIGQITASRLDGEKRVINNLAANELLKGQPDTDVLISYVEDGMCSMPAVVGLKYIVFGKKGKTPTLGICGATQVLSKSFGDSEERVTKIKQAIAKKRL</sequence>
<evidence type="ECO:0000313" key="2">
    <source>
        <dbReference type="EMBL" id="QSX28557.1"/>
    </source>
</evidence>
<dbReference type="Gene3D" id="2.40.50.120">
    <property type="match status" value="1"/>
</dbReference>
<dbReference type="RefSeq" id="WP_207323970.1">
    <property type="nucleotide sequence ID" value="NZ_CP071504.1"/>
</dbReference>
<evidence type="ECO:0008006" key="4">
    <source>
        <dbReference type="Google" id="ProtNLM"/>
    </source>
</evidence>
<evidence type="ECO:0000256" key="1">
    <source>
        <dbReference type="SAM" id="SignalP"/>
    </source>
</evidence>
<organism evidence="2 3">
    <name type="scientific">Shewanella cyperi</name>
    <dbReference type="NCBI Taxonomy" id="2814292"/>
    <lineage>
        <taxon>Bacteria</taxon>
        <taxon>Pseudomonadati</taxon>
        <taxon>Pseudomonadota</taxon>
        <taxon>Gammaproteobacteria</taxon>
        <taxon>Alteromonadales</taxon>
        <taxon>Shewanellaceae</taxon>
        <taxon>Shewanella</taxon>
    </lineage>
</organism>
<feature type="chain" id="PRO_5037610181" description="Lipoprotein" evidence="1">
    <location>
        <begin position="19"/>
        <end position="134"/>
    </location>
</feature>
<keyword evidence="1" id="KW-0732">Signal</keyword>
<dbReference type="AlphaFoldDB" id="A0A975AIS7"/>
<gene>
    <name evidence="2" type="ORF">JYB88_09590</name>
</gene>